<keyword evidence="9" id="KW-1185">Reference proteome</keyword>
<keyword evidence="6" id="KW-0732">Signal</keyword>
<accession>A0ABV2D4X8</accession>
<feature type="signal peptide" evidence="6">
    <location>
        <begin position="1"/>
        <end position="27"/>
    </location>
</feature>
<dbReference type="Proteomes" id="UP001548713">
    <property type="component" value="Unassembled WGS sequence"/>
</dbReference>
<organism evidence="8 9">
    <name type="scientific">Novosphingobium kalidii</name>
    <dbReference type="NCBI Taxonomy" id="3230299"/>
    <lineage>
        <taxon>Bacteria</taxon>
        <taxon>Pseudomonadati</taxon>
        <taxon>Pseudomonadota</taxon>
        <taxon>Alphaproteobacteria</taxon>
        <taxon>Sphingomonadales</taxon>
        <taxon>Sphingomonadaceae</taxon>
        <taxon>Novosphingobium</taxon>
    </lineage>
</organism>
<dbReference type="PANTHER" id="PTHR35603">
    <property type="match status" value="1"/>
</dbReference>
<comment type="similarity">
    <text evidence="2">Belongs to the rickettsiale 17 kDa surface antigen family.</text>
</comment>
<dbReference type="PANTHER" id="PTHR35603:SF2">
    <property type="entry name" value="OUTER MEMBRANE LIPOPROTEIN"/>
    <property type="match status" value="1"/>
</dbReference>
<dbReference type="RefSeq" id="WP_353985413.1">
    <property type="nucleotide sequence ID" value="NZ_JBEWLY010000025.1"/>
</dbReference>
<evidence type="ECO:0000256" key="6">
    <source>
        <dbReference type="SAM" id="SignalP"/>
    </source>
</evidence>
<comment type="caution">
    <text evidence="8">The sequence shown here is derived from an EMBL/GenBank/DDBJ whole genome shotgun (WGS) entry which is preliminary data.</text>
</comment>
<dbReference type="Pfam" id="PF05433">
    <property type="entry name" value="Rick_17kDa_Anti"/>
    <property type="match status" value="1"/>
</dbReference>
<dbReference type="InterPro" id="IPR008816">
    <property type="entry name" value="Gly_zipper_2TM_dom"/>
</dbReference>
<feature type="chain" id="PRO_5047418611" description="17 kDa surface antigen" evidence="6">
    <location>
        <begin position="28"/>
        <end position="247"/>
    </location>
</feature>
<name>A0ABV2D4X8_9SPHN</name>
<gene>
    <name evidence="8" type="ORF">ABVV53_15880</name>
</gene>
<evidence type="ECO:0000313" key="8">
    <source>
        <dbReference type="EMBL" id="MET1756922.1"/>
    </source>
</evidence>
<reference evidence="8 9" key="1">
    <citation type="submission" date="2024-07" db="EMBL/GenBank/DDBJ databases">
        <title>Novosphingobium kalidii RD2P27.</title>
        <authorList>
            <person name="Sun J.-Q."/>
        </authorList>
    </citation>
    <scope>NUCLEOTIDE SEQUENCE [LARGE SCALE GENOMIC DNA]</scope>
    <source>
        <strain evidence="8 9">RD2P27</strain>
    </source>
</reference>
<evidence type="ECO:0000256" key="4">
    <source>
        <dbReference type="ARBA" id="ARBA00023136"/>
    </source>
</evidence>
<dbReference type="EMBL" id="JBEWLY010000025">
    <property type="protein sequence ID" value="MET1756922.1"/>
    <property type="molecule type" value="Genomic_DNA"/>
</dbReference>
<protein>
    <recommendedName>
        <fullName evidence="3">17 kDa surface antigen</fullName>
    </recommendedName>
</protein>
<keyword evidence="4" id="KW-0472">Membrane</keyword>
<comment type="subcellular location">
    <subcellularLocation>
        <location evidence="1">Cell outer membrane</location>
        <topology evidence="1">Lipid-anchor</topology>
    </subcellularLocation>
</comment>
<evidence type="ECO:0000313" key="9">
    <source>
        <dbReference type="Proteomes" id="UP001548713"/>
    </source>
</evidence>
<evidence type="ECO:0000256" key="1">
    <source>
        <dbReference type="ARBA" id="ARBA00004459"/>
    </source>
</evidence>
<sequence>MALRFPANYALGMAAGIALMAPGAVLARDSDYQGGWRDGRWQDSPHVEPPRLEARSSYYSPAQEMWLADCRSRISTHDSGVGGAVIGGVAGGVAGNRIAGRGNRTVGTLAGAAVGAAAGAVIDRMEDSGRNRDECEAYLEDYYARAEISGVARGYNQPGFPYGYADHPSWQATYPPGYNAYYPSQPYSGCCAGTSAMMVPAPVQAKPDCTETVEYIYEDVPVTRRVVRQVKRTKVVPDKRVKIIRMK</sequence>
<dbReference type="InterPro" id="IPR051407">
    <property type="entry name" value="Bact_OM_lipoprot/Surf_antigen"/>
</dbReference>
<feature type="domain" description="Glycine zipper 2TM" evidence="7">
    <location>
        <begin position="82"/>
        <end position="122"/>
    </location>
</feature>
<evidence type="ECO:0000259" key="7">
    <source>
        <dbReference type="Pfam" id="PF05433"/>
    </source>
</evidence>
<proteinExistence type="inferred from homology"/>
<evidence type="ECO:0000256" key="2">
    <source>
        <dbReference type="ARBA" id="ARBA00008681"/>
    </source>
</evidence>
<evidence type="ECO:0000256" key="3">
    <source>
        <dbReference type="ARBA" id="ARBA00015281"/>
    </source>
</evidence>
<evidence type="ECO:0000256" key="5">
    <source>
        <dbReference type="ARBA" id="ARBA00023288"/>
    </source>
</evidence>
<keyword evidence="5" id="KW-0449">Lipoprotein</keyword>